<dbReference type="Gene3D" id="3.40.50.150">
    <property type="entry name" value="Vaccinia Virus protein VP39"/>
    <property type="match status" value="1"/>
</dbReference>
<proteinExistence type="predicted"/>
<organism evidence="2 3">
    <name type="scientific">Nocardia macrotermitis</name>
    <dbReference type="NCBI Taxonomy" id="2585198"/>
    <lineage>
        <taxon>Bacteria</taxon>
        <taxon>Bacillati</taxon>
        <taxon>Actinomycetota</taxon>
        <taxon>Actinomycetes</taxon>
        <taxon>Mycobacteriales</taxon>
        <taxon>Nocardiaceae</taxon>
        <taxon>Nocardia</taxon>
    </lineage>
</organism>
<dbReference type="AlphaFoldDB" id="A0A7K0D9B1"/>
<dbReference type="InterPro" id="IPR029063">
    <property type="entry name" value="SAM-dependent_MTases_sf"/>
</dbReference>
<evidence type="ECO:0000313" key="2">
    <source>
        <dbReference type="EMBL" id="MQY22131.1"/>
    </source>
</evidence>
<dbReference type="SUPFAM" id="SSF53335">
    <property type="entry name" value="S-adenosyl-L-methionine-dependent methyltransferases"/>
    <property type="match status" value="1"/>
</dbReference>
<accession>A0A7K0D9B1</accession>
<keyword evidence="3" id="KW-1185">Reference proteome</keyword>
<dbReference type="EMBL" id="WEGK01000012">
    <property type="protein sequence ID" value="MQY22131.1"/>
    <property type="molecule type" value="Genomic_DNA"/>
</dbReference>
<evidence type="ECO:0008006" key="4">
    <source>
        <dbReference type="Google" id="ProtNLM"/>
    </source>
</evidence>
<sequence length="287" mass="30956">MVEAKEAGVSDSSGGVDLRQDVAHSARIYDHFLGGKDNYAADRAAAEKIEQAIPSVRAVARGNREFMVRAVRHLAAGEGVRQFLDIGTGIPTEPNLHQVAQDSAPDARVVYVDNDPIVLAHARALLTGTAEGRTHYVEADVTAPERILSAAGVRETLDFDQPIALSLIALCHFVPGDRIYDIIDTLLAPLASGSYLVMTHLTKDFDEQMVEGAVQAYTRSGIAMEARGYDGVARFFRNLDLLAPGVVAIEDWHPNGIEPEPDPQVPRLQTNATKPPAAGYAAVGRKR</sequence>
<dbReference type="InterPro" id="IPR006764">
    <property type="entry name" value="SAM_dep_MeTrfase_SAV2177_type"/>
</dbReference>
<dbReference type="Proteomes" id="UP000438448">
    <property type="component" value="Unassembled WGS sequence"/>
</dbReference>
<protein>
    <recommendedName>
        <fullName evidence="4">S-adenosyl methyltransferase</fullName>
    </recommendedName>
</protein>
<gene>
    <name evidence="2" type="ORF">NRB20_52440</name>
</gene>
<name>A0A7K0D9B1_9NOCA</name>
<comment type="caution">
    <text evidence="2">The sequence shown here is derived from an EMBL/GenBank/DDBJ whole genome shotgun (WGS) entry which is preliminary data.</text>
</comment>
<feature type="region of interest" description="Disordered" evidence="1">
    <location>
        <begin position="255"/>
        <end position="287"/>
    </location>
</feature>
<evidence type="ECO:0000313" key="3">
    <source>
        <dbReference type="Proteomes" id="UP000438448"/>
    </source>
</evidence>
<dbReference type="OrthoDB" id="4134439at2"/>
<dbReference type="Pfam" id="PF04672">
    <property type="entry name" value="Methyltransf_19"/>
    <property type="match status" value="1"/>
</dbReference>
<evidence type="ECO:0000256" key="1">
    <source>
        <dbReference type="SAM" id="MobiDB-lite"/>
    </source>
</evidence>
<dbReference type="PIRSF" id="PIRSF017393">
    <property type="entry name" value="MTase_SAV2177"/>
    <property type="match status" value="1"/>
</dbReference>
<reference evidence="2 3" key="1">
    <citation type="submission" date="2019-10" db="EMBL/GenBank/DDBJ databases">
        <title>Nocardia macrotermitis sp. nov. and Nocardia aurantia sp. nov., isolated from the gut of fungus growing-termite Macrotermes natalensis.</title>
        <authorList>
            <person name="Benndorf R."/>
            <person name="Schwitalla J."/>
            <person name="Martin K."/>
            <person name="De Beer W."/>
            <person name="Kaster A.-K."/>
            <person name="Vollmers J."/>
            <person name="Poulsen M."/>
            <person name="Beemelmanns C."/>
        </authorList>
    </citation>
    <scope>NUCLEOTIDE SEQUENCE [LARGE SCALE GENOMIC DNA]</scope>
    <source>
        <strain evidence="2 3">RB20</strain>
    </source>
</reference>